<dbReference type="PRINTS" id="PR00144">
    <property type="entry name" value="DALDHYDRTASE"/>
</dbReference>
<dbReference type="GO" id="GO:0006782">
    <property type="term" value="P:protoporphyrinogen IX biosynthetic process"/>
    <property type="evidence" value="ECO:0007669"/>
    <property type="project" value="UniProtKB-UniPathway"/>
</dbReference>
<evidence type="ECO:0000313" key="17">
    <source>
        <dbReference type="Proteomes" id="UP000318453"/>
    </source>
</evidence>
<comment type="subunit">
    <text evidence="3 13">Homooctamer.</text>
</comment>
<evidence type="ECO:0000256" key="15">
    <source>
        <dbReference type="SAM" id="MobiDB-lite"/>
    </source>
</evidence>
<name>A0A5B8NJL9_9CHRO</name>
<evidence type="ECO:0000256" key="4">
    <source>
        <dbReference type="ARBA" id="ARBA00012053"/>
    </source>
</evidence>
<evidence type="ECO:0000256" key="12">
    <source>
        <dbReference type="PIRSR" id="PIRSR001415-5"/>
    </source>
</evidence>
<comment type="similarity">
    <text evidence="2 14">Belongs to the ALAD family.</text>
</comment>
<protein>
    <recommendedName>
        <fullName evidence="5 13">Delta-aminolevulinic acid dehydratase</fullName>
        <ecNumber evidence="4 13">4.2.1.24</ecNumber>
    </recommendedName>
</protein>
<keyword evidence="12" id="KW-0460">Magnesium</keyword>
<sequence length="340" mass="37189">MTSSLQSDLKTHQALSLPRRPRRLRRNAALRKMVQEAHLHVEDLIYPLFVTEGENTRVEVPSMPGSYRYTLDLLLAEVKEAAQLGIRAIALFPALPEAKKDATGTESYNPNGLVQRTIRAIKETVPDVVVITDVALDPFSDQGHDGIVSETGEILNDETVEVLVKMAVSQAAAGADMVAPSDMMDGRIGAIREGLDNAGYTNVGILAYSAKYASAYYGPFRDALDSAPKFGDKKTYQMDAANSREALTEIELDIQEGADMVMVKPALAYLDVIQLVRQNTNLPVAAYNVSGEYAMIKAAAEKGWIDEDKIVMETLTSMKRAGADLILTYFAKQVAQFLAK</sequence>
<feature type="region of interest" description="Disordered" evidence="15">
    <location>
        <begin position="1"/>
        <end position="20"/>
    </location>
</feature>
<dbReference type="PROSITE" id="PS00169">
    <property type="entry name" value="D_ALA_DEHYDRATASE"/>
    <property type="match status" value="1"/>
</dbReference>
<dbReference type="KEGG" id="enn:FRE64_04000"/>
<dbReference type="RefSeq" id="WP_146294773.1">
    <property type="nucleotide sequence ID" value="NZ_CP042326.1"/>
</dbReference>
<accession>A0A5B8NJL9</accession>
<dbReference type="AlphaFoldDB" id="A0A5B8NJL9"/>
<dbReference type="InterPro" id="IPR030656">
    <property type="entry name" value="ALAD_AS"/>
</dbReference>
<dbReference type="SUPFAM" id="SSF51569">
    <property type="entry name" value="Aldolase"/>
    <property type="match status" value="1"/>
</dbReference>
<comment type="catalytic activity">
    <reaction evidence="10 13">
        <text>2 5-aminolevulinate = porphobilinogen + 2 H2O + H(+)</text>
        <dbReference type="Rhea" id="RHEA:24064"/>
        <dbReference type="ChEBI" id="CHEBI:15377"/>
        <dbReference type="ChEBI" id="CHEBI:15378"/>
        <dbReference type="ChEBI" id="CHEBI:58126"/>
        <dbReference type="ChEBI" id="CHEBI:356416"/>
        <dbReference type="EC" id="4.2.1.24"/>
    </reaction>
</comment>
<dbReference type="PANTHER" id="PTHR11458">
    <property type="entry name" value="DELTA-AMINOLEVULINIC ACID DEHYDRATASE"/>
    <property type="match status" value="1"/>
</dbReference>
<dbReference type="Proteomes" id="UP000318453">
    <property type="component" value="Chromosome"/>
</dbReference>
<evidence type="ECO:0000256" key="11">
    <source>
        <dbReference type="PIRSR" id="PIRSR001415-1"/>
    </source>
</evidence>
<dbReference type="SMART" id="SM01004">
    <property type="entry name" value="ALAD"/>
    <property type="match status" value="1"/>
</dbReference>
<evidence type="ECO:0000256" key="8">
    <source>
        <dbReference type="ARBA" id="ARBA00023244"/>
    </source>
</evidence>
<keyword evidence="8 13" id="KW-0627">Porphyrin biosynthesis</keyword>
<organism evidence="16 17">
    <name type="scientific">Euhalothece natronophila Z-M001</name>
    <dbReference type="NCBI Taxonomy" id="522448"/>
    <lineage>
        <taxon>Bacteria</taxon>
        <taxon>Bacillati</taxon>
        <taxon>Cyanobacteriota</taxon>
        <taxon>Cyanophyceae</taxon>
        <taxon>Oscillatoriophycideae</taxon>
        <taxon>Chroococcales</taxon>
        <taxon>Halothecacae</taxon>
        <taxon>Halothece cluster</taxon>
        <taxon>Euhalothece</taxon>
    </lineage>
</organism>
<dbReference type="UniPathway" id="UPA00251">
    <property type="reaction ID" value="UER00318"/>
</dbReference>
<dbReference type="GO" id="GO:0004655">
    <property type="term" value="F:porphobilinogen synthase activity"/>
    <property type="evidence" value="ECO:0007669"/>
    <property type="project" value="UniProtKB-EC"/>
</dbReference>
<dbReference type="OrthoDB" id="9805001at2"/>
<evidence type="ECO:0000256" key="1">
    <source>
        <dbReference type="ARBA" id="ARBA00004694"/>
    </source>
</evidence>
<dbReference type="InterPro" id="IPR013785">
    <property type="entry name" value="Aldolase_TIM"/>
</dbReference>
<dbReference type="FunFam" id="3.20.20.70:FF:000019">
    <property type="entry name" value="Delta-aminolevulinic acid dehydratase"/>
    <property type="match status" value="1"/>
</dbReference>
<dbReference type="NCBIfam" id="NF006762">
    <property type="entry name" value="PRK09283.1"/>
    <property type="match status" value="1"/>
</dbReference>
<comment type="function">
    <text evidence="9">Catalyzes an early step in the biosynthesis of tetrapyrroles. Binds two molecules of 5-aminolevulinate per subunit, each at a distinct site, and catalyzes their condensation to form porphobilinogen.</text>
</comment>
<evidence type="ECO:0000256" key="14">
    <source>
        <dbReference type="RuleBase" id="RU004161"/>
    </source>
</evidence>
<keyword evidence="7 13" id="KW-0456">Lyase</keyword>
<proteinExistence type="inferred from homology"/>
<feature type="active site" description="Schiff-base intermediate with substrate" evidence="11">
    <location>
        <position position="264"/>
    </location>
</feature>
<feature type="active site" description="Schiff-base intermediate with substrate" evidence="11">
    <location>
        <position position="211"/>
    </location>
</feature>
<reference evidence="16" key="1">
    <citation type="submission" date="2019-08" db="EMBL/GenBank/DDBJ databases">
        <title>Carotenoids and Carotenoid Binding Proteins in the Halophilic Cyanobacterium Euhalothece sp. ZM00.</title>
        <authorList>
            <person name="Cho S.M."/>
            <person name="Song J.Y."/>
            <person name="Park Y.-I."/>
        </authorList>
    </citation>
    <scope>NUCLEOTIDE SEQUENCE [LARGE SCALE GENOMIC DNA]</scope>
    <source>
        <strain evidence="16">Z-M001</strain>
    </source>
</reference>
<evidence type="ECO:0000256" key="9">
    <source>
        <dbReference type="ARBA" id="ARBA00025628"/>
    </source>
</evidence>
<keyword evidence="12" id="KW-0479">Metal-binding</keyword>
<evidence type="ECO:0000256" key="2">
    <source>
        <dbReference type="ARBA" id="ARBA00008055"/>
    </source>
</evidence>
<dbReference type="InterPro" id="IPR001731">
    <property type="entry name" value="ALAD"/>
</dbReference>
<dbReference type="EC" id="4.2.1.24" evidence="4 13"/>
<keyword evidence="6" id="KW-0350">Heme biosynthesis</keyword>
<dbReference type="PANTHER" id="PTHR11458:SF0">
    <property type="entry name" value="DELTA-AMINOLEVULINIC ACID DEHYDRATASE"/>
    <property type="match status" value="1"/>
</dbReference>
<evidence type="ECO:0000256" key="6">
    <source>
        <dbReference type="ARBA" id="ARBA00023133"/>
    </source>
</evidence>
<dbReference type="GO" id="GO:0005829">
    <property type="term" value="C:cytosol"/>
    <property type="evidence" value="ECO:0007669"/>
    <property type="project" value="TreeGrafter"/>
</dbReference>
<keyword evidence="17" id="KW-1185">Reference proteome</keyword>
<evidence type="ECO:0000256" key="7">
    <source>
        <dbReference type="ARBA" id="ARBA00023239"/>
    </source>
</evidence>
<evidence type="ECO:0000256" key="10">
    <source>
        <dbReference type="ARBA" id="ARBA00047651"/>
    </source>
</evidence>
<dbReference type="PIRSF" id="PIRSF001415">
    <property type="entry name" value="Porphbilin_synth"/>
    <property type="match status" value="1"/>
</dbReference>
<gene>
    <name evidence="16" type="primary">hemB</name>
    <name evidence="16" type="ORF">FRE64_04000</name>
</gene>
<dbReference type="EMBL" id="CP042326">
    <property type="protein sequence ID" value="QDZ39167.1"/>
    <property type="molecule type" value="Genomic_DNA"/>
</dbReference>
<comment type="pathway">
    <text evidence="1">Porphyrin-containing compound metabolism; protoporphyrin-IX biosynthesis; coproporphyrinogen-III from 5-aminolevulinate: step 1/4.</text>
</comment>
<dbReference type="Pfam" id="PF00490">
    <property type="entry name" value="ALAD"/>
    <property type="match status" value="1"/>
</dbReference>
<dbReference type="Gene3D" id="3.20.20.70">
    <property type="entry name" value="Aldolase class I"/>
    <property type="match status" value="1"/>
</dbReference>
<evidence type="ECO:0000313" key="16">
    <source>
        <dbReference type="EMBL" id="QDZ39167.1"/>
    </source>
</evidence>
<dbReference type="CDD" id="cd04823">
    <property type="entry name" value="ALAD_PBGS_aspartate_rich"/>
    <property type="match status" value="1"/>
</dbReference>
<dbReference type="GO" id="GO:0008270">
    <property type="term" value="F:zinc ion binding"/>
    <property type="evidence" value="ECO:0007669"/>
    <property type="project" value="TreeGrafter"/>
</dbReference>
<evidence type="ECO:0000256" key="5">
    <source>
        <dbReference type="ARBA" id="ARBA00020771"/>
    </source>
</evidence>
<evidence type="ECO:0000256" key="13">
    <source>
        <dbReference type="RuleBase" id="RU000515"/>
    </source>
</evidence>
<evidence type="ECO:0000256" key="3">
    <source>
        <dbReference type="ARBA" id="ARBA00011823"/>
    </source>
</evidence>
<feature type="binding site" evidence="12">
    <location>
        <position position="249"/>
    </location>
    <ligand>
        <name>Mg(2+)</name>
        <dbReference type="ChEBI" id="CHEBI:18420"/>
    </ligand>
</feature>